<comment type="caution">
    <text evidence="1">The sequence shown here is derived from an EMBL/GenBank/DDBJ whole genome shotgun (WGS) entry which is preliminary data.</text>
</comment>
<name>A0AAD7C204_9AGAR</name>
<keyword evidence="2" id="KW-1185">Reference proteome</keyword>
<dbReference type="AlphaFoldDB" id="A0AAD7C204"/>
<dbReference type="EMBL" id="JARKIF010000006">
    <property type="protein sequence ID" value="KAJ7636905.1"/>
    <property type="molecule type" value="Genomic_DNA"/>
</dbReference>
<evidence type="ECO:0000313" key="1">
    <source>
        <dbReference type="EMBL" id="KAJ7636905.1"/>
    </source>
</evidence>
<dbReference type="Proteomes" id="UP001221142">
    <property type="component" value="Unassembled WGS sequence"/>
</dbReference>
<evidence type="ECO:0000313" key="2">
    <source>
        <dbReference type="Proteomes" id="UP001221142"/>
    </source>
</evidence>
<accession>A0AAD7C204</accession>
<protein>
    <submittedName>
        <fullName evidence="1">Uncharacterized protein</fullName>
    </submittedName>
</protein>
<sequence length="258" mass="30184">MMDVDEEMTPAVPLTEEVEMIPSEEDWNTGIPESPILGSSSEPITLDPIDQQRVGLWILTQKDRPIVSLNDMKKFLELPEEESLKARIDELNERFEEDLDRFYLGKSEHYFDDAQDLYYSCDEGVLDEEVDKLYYEHGWKHSKYSQDEWNYIYRHITTTYNTRLAELTKGIRFPPDVDEYHRLPREIQSKVARFLLLDSDEKKEAMLSEYSWIWSQTTALAGEFERNPDFQKEIRSIVSGPVADASNVTDPRKRASLA</sequence>
<organism evidence="1 2">
    <name type="scientific">Roridomyces roridus</name>
    <dbReference type="NCBI Taxonomy" id="1738132"/>
    <lineage>
        <taxon>Eukaryota</taxon>
        <taxon>Fungi</taxon>
        <taxon>Dikarya</taxon>
        <taxon>Basidiomycota</taxon>
        <taxon>Agaricomycotina</taxon>
        <taxon>Agaricomycetes</taxon>
        <taxon>Agaricomycetidae</taxon>
        <taxon>Agaricales</taxon>
        <taxon>Marasmiineae</taxon>
        <taxon>Mycenaceae</taxon>
        <taxon>Roridomyces</taxon>
    </lineage>
</organism>
<gene>
    <name evidence="1" type="ORF">FB45DRAFT_907675</name>
</gene>
<proteinExistence type="predicted"/>
<reference evidence="1" key="1">
    <citation type="submission" date="2023-03" db="EMBL/GenBank/DDBJ databases">
        <title>Massive genome expansion in bonnet fungi (Mycena s.s.) driven by repeated elements and novel gene families across ecological guilds.</title>
        <authorList>
            <consortium name="Lawrence Berkeley National Laboratory"/>
            <person name="Harder C.B."/>
            <person name="Miyauchi S."/>
            <person name="Viragh M."/>
            <person name="Kuo A."/>
            <person name="Thoen E."/>
            <person name="Andreopoulos B."/>
            <person name="Lu D."/>
            <person name="Skrede I."/>
            <person name="Drula E."/>
            <person name="Henrissat B."/>
            <person name="Morin E."/>
            <person name="Kohler A."/>
            <person name="Barry K."/>
            <person name="LaButti K."/>
            <person name="Morin E."/>
            <person name="Salamov A."/>
            <person name="Lipzen A."/>
            <person name="Mereny Z."/>
            <person name="Hegedus B."/>
            <person name="Baldrian P."/>
            <person name="Stursova M."/>
            <person name="Weitz H."/>
            <person name="Taylor A."/>
            <person name="Grigoriev I.V."/>
            <person name="Nagy L.G."/>
            <person name="Martin F."/>
            <person name="Kauserud H."/>
        </authorList>
    </citation>
    <scope>NUCLEOTIDE SEQUENCE</scope>
    <source>
        <strain evidence="1">9284</strain>
    </source>
</reference>